<protein>
    <recommendedName>
        <fullName evidence="4">Terpene synthase</fullName>
        <ecNumber evidence="4">4.2.3.-</ecNumber>
    </recommendedName>
</protein>
<dbReference type="EMBL" id="JAGTJQ010000005">
    <property type="protein sequence ID" value="KAH7031497.1"/>
    <property type="molecule type" value="Genomic_DNA"/>
</dbReference>
<dbReference type="Proteomes" id="UP000756346">
    <property type="component" value="Unassembled WGS sequence"/>
</dbReference>
<keyword evidence="4" id="KW-0479">Metal-binding</keyword>
<evidence type="ECO:0000256" key="4">
    <source>
        <dbReference type="RuleBase" id="RU366034"/>
    </source>
</evidence>
<keyword evidence="6" id="KW-1185">Reference proteome</keyword>
<dbReference type="AlphaFoldDB" id="A0A9P8Y7S7"/>
<dbReference type="InterPro" id="IPR008949">
    <property type="entry name" value="Isoprenoid_synthase_dom_sf"/>
</dbReference>
<sequence>MHDAVAGDAVSDAEWLRIPDSLFYSIMSAEPVVNPNYHESKAMSDPWVARALGLDEKQARKWAKLDIAYMSAICTPRADLEVLKLMNDWNGWVFAFDDPFDEGAYTSDPIKAAEEVIATLAVLDDLHPPVCSVQQPVRHALQSCWQRFSKLAPPQLKYRWKRQLTAYAVGVLQQVGVQARTAAGEREGKAAKPPTIEEYMEYRAGCVGAYPCLGLMELAEGIDLPHDVVDHPSLSGIARVTVDLVTLQNDICSFKKDIDSGETANIMFLLKDQGMTTQEAADRVGQMLHDCYRRWYTHLVALPYWGDSIDRQVLKYIEGCRNLALGNLTWSLYTPRYMGDQGQRVRATRMIKLR</sequence>
<dbReference type="RefSeq" id="XP_046013177.1">
    <property type="nucleotide sequence ID" value="XM_046162209.1"/>
</dbReference>
<comment type="cofactor">
    <cofactor evidence="1 4">
        <name>Mg(2+)</name>
        <dbReference type="ChEBI" id="CHEBI:18420"/>
    </cofactor>
</comment>
<evidence type="ECO:0000256" key="1">
    <source>
        <dbReference type="ARBA" id="ARBA00001946"/>
    </source>
</evidence>
<accession>A0A9P8Y7S7</accession>
<reference evidence="5" key="1">
    <citation type="journal article" date="2021" name="Nat. Commun.">
        <title>Genetic determinants of endophytism in the Arabidopsis root mycobiome.</title>
        <authorList>
            <person name="Mesny F."/>
            <person name="Miyauchi S."/>
            <person name="Thiergart T."/>
            <person name="Pickel B."/>
            <person name="Atanasova L."/>
            <person name="Karlsson M."/>
            <person name="Huettel B."/>
            <person name="Barry K.W."/>
            <person name="Haridas S."/>
            <person name="Chen C."/>
            <person name="Bauer D."/>
            <person name="Andreopoulos W."/>
            <person name="Pangilinan J."/>
            <person name="LaButti K."/>
            <person name="Riley R."/>
            <person name="Lipzen A."/>
            <person name="Clum A."/>
            <person name="Drula E."/>
            <person name="Henrissat B."/>
            <person name="Kohler A."/>
            <person name="Grigoriev I.V."/>
            <person name="Martin F.M."/>
            <person name="Hacquard S."/>
        </authorList>
    </citation>
    <scope>NUCLEOTIDE SEQUENCE</scope>
    <source>
        <strain evidence="5">MPI-CAGE-CH-0230</strain>
    </source>
</reference>
<dbReference type="InterPro" id="IPR034686">
    <property type="entry name" value="Terpene_cyclase-like_2"/>
</dbReference>
<dbReference type="SFLD" id="SFLDG01020">
    <property type="entry name" value="Terpene_Cyclase_Like_2"/>
    <property type="match status" value="1"/>
</dbReference>
<evidence type="ECO:0000313" key="6">
    <source>
        <dbReference type="Proteomes" id="UP000756346"/>
    </source>
</evidence>
<name>A0A9P8Y7S7_9PEZI</name>
<dbReference type="Gene3D" id="1.10.600.10">
    <property type="entry name" value="Farnesyl Diphosphate Synthase"/>
    <property type="match status" value="1"/>
</dbReference>
<proteinExistence type="inferred from homology"/>
<dbReference type="EC" id="4.2.3.-" evidence="4"/>
<dbReference type="SFLD" id="SFLDS00005">
    <property type="entry name" value="Isoprenoid_Synthase_Type_I"/>
    <property type="match status" value="1"/>
</dbReference>
<evidence type="ECO:0000313" key="5">
    <source>
        <dbReference type="EMBL" id="KAH7031497.1"/>
    </source>
</evidence>
<dbReference type="GO" id="GO:0010333">
    <property type="term" value="F:terpene synthase activity"/>
    <property type="evidence" value="ECO:0007669"/>
    <property type="project" value="InterPro"/>
</dbReference>
<dbReference type="GeneID" id="70191755"/>
<comment type="caution">
    <text evidence="5">The sequence shown here is derived from an EMBL/GenBank/DDBJ whole genome shotgun (WGS) entry which is preliminary data.</text>
</comment>
<dbReference type="GO" id="GO:0008299">
    <property type="term" value="P:isoprenoid biosynthetic process"/>
    <property type="evidence" value="ECO:0007669"/>
    <property type="project" value="UniProtKB-ARBA"/>
</dbReference>
<dbReference type="Pfam" id="PF19086">
    <property type="entry name" value="Terpene_syn_C_2"/>
    <property type="match status" value="1"/>
</dbReference>
<comment type="similarity">
    <text evidence="2 4">Belongs to the terpene synthase family.</text>
</comment>
<dbReference type="PANTHER" id="PTHR35201:SF4">
    <property type="entry name" value="BETA-PINACENE SYNTHASE-RELATED"/>
    <property type="match status" value="1"/>
</dbReference>
<dbReference type="SUPFAM" id="SSF48576">
    <property type="entry name" value="Terpenoid synthases"/>
    <property type="match status" value="1"/>
</dbReference>
<dbReference type="PANTHER" id="PTHR35201">
    <property type="entry name" value="TERPENE SYNTHASE"/>
    <property type="match status" value="1"/>
</dbReference>
<keyword evidence="4" id="KW-0456">Lyase</keyword>
<organism evidence="5 6">
    <name type="scientific">Microdochium trichocladiopsis</name>
    <dbReference type="NCBI Taxonomy" id="1682393"/>
    <lineage>
        <taxon>Eukaryota</taxon>
        <taxon>Fungi</taxon>
        <taxon>Dikarya</taxon>
        <taxon>Ascomycota</taxon>
        <taxon>Pezizomycotina</taxon>
        <taxon>Sordariomycetes</taxon>
        <taxon>Xylariomycetidae</taxon>
        <taxon>Xylariales</taxon>
        <taxon>Microdochiaceae</taxon>
        <taxon>Microdochium</taxon>
    </lineage>
</organism>
<keyword evidence="3 4" id="KW-0460">Magnesium</keyword>
<evidence type="ECO:0000256" key="2">
    <source>
        <dbReference type="ARBA" id="ARBA00006333"/>
    </source>
</evidence>
<dbReference type="GO" id="GO:0046872">
    <property type="term" value="F:metal ion binding"/>
    <property type="evidence" value="ECO:0007669"/>
    <property type="project" value="UniProtKB-KW"/>
</dbReference>
<evidence type="ECO:0000256" key="3">
    <source>
        <dbReference type="ARBA" id="ARBA00022842"/>
    </source>
</evidence>
<gene>
    <name evidence="5" type="ORF">B0I36DRAFT_422579</name>
</gene>
<dbReference type="OrthoDB" id="2861623at2759"/>